<evidence type="ECO:0000313" key="7">
    <source>
        <dbReference type="Proteomes" id="UP000067626"/>
    </source>
</evidence>
<evidence type="ECO:0000256" key="2">
    <source>
        <dbReference type="ARBA" id="ARBA00022525"/>
    </source>
</evidence>
<keyword evidence="3 4" id="KW-0732">Signal</keyword>
<sequence length="484" mass="49774">MGLRRFTAASLAISTLAIASSAHALNVTPTDNAQALANALLGSGGAVSITSVSYSGAAHASGLFTDGPLGLADGTLLTTGRAIDALPPNSSPTTTTANNLPGHPLCDALIPGYTSYDASILTITFDLAASFNGIQFNSVFGSEEFPEWVGSSYNDVYGVYLNGSQVAFDDNGAPITINGPFFSSGSVVLTPANGTEYNGTTGILNTRAPLAGGSTNNLLQIVICDAGDTAFDSGAFVSGLNGCIGEDCSGTVPCALIDNDGDGINSCDDCDDANPNTYPGAPEYCDGVDNNCNGEIDEGGVCAPVCVTVQRGTFGHAEDASIYPLSPNYNEGALASLRTGNTSPPKKALVQFDLNFVPSGAIVTQASFGIFQEYTTLQNPINIHQVLAPWTESTVTAGSLNNNWDPAVLASFTTVSGTAAHAVDVTTIVSEWVYGIEANHGFLLEEGASPALHSYRASEHPNVAQRPYLHLCYFGGDGGIVGGH</sequence>
<feature type="signal peptide" evidence="4">
    <location>
        <begin position="1"/>
        <end position="24"/>
    </location>
</feature>
<dbReference type="KEGG" id="ccro:CMC5_012640"/>
<dbReference type="GO" id="GO:0005576">
    <property type="term" value="C:extracellular region"/>
    <property type="evidence" value="ECO:0007669"/>
    <property type="project" value="UniProtKB-SubCell"/>
</dbReference>
<reference evidence="6 7" key="1">
    <citation type="submission" date="2015-07" db="EMBL/GenBank/DDBJ databases">
        <title>Genome analysis of myxobacterium Chondromyces crocatus Cm c5 reveals a high potential for natural compound synthesis and the genetic basis for the loss of fruiting body formation.</title>
        <authorList>
            <person name="Zaburannyi N."/>
            <person name="Bunk B."/>
            <person name="Maier J."/>
            <person name="Overmann J."/>
            <person name="Mueller R."/>
        </authorList>
    </citation>
    <scope>NUCLEOTIDE SEQUENCE [LARGE SCALE GENOMIC DNA]</scope>
    <source>
        <strain evidence="6 7">Cm c5</strain>
    </source>
</reference>
<dbReference type="Pfam" id="PF24517">
    <property type="entry name" value="CBM96"/>
    <property type="match status" value="1"/>
</dbReference>
<dbReference type="InterPro" id="IPR049804">
    <property type="entry name" value="Choice_anch_L"/>
</dbReference>
<dbReference type="NCBIfam" id="NF038133">
    <property type="entry name" value="choice_anch_L"/>
    <property type="match status" value="1"/>
</dbReference>
<feature type="domain" description="Carbohydrate-binding module family 96" evidence="5">
    <location>
        <begin position="326"/>
        <end position="470"/>
    </location>
</feature>
<keyword evidence="7" id="KW-1185">Reference proteome</keyword>
<proteinExistence type="predicted"/>
<keyword evidence="2" id="KW-0964">Secreted</keyword>
<evidence type="ECO:0000313" key="6">
    <source>
        <dbReference type="EMBL" id="AKT37134.1"/>
    </source>
</evidence>
<feature type="chain" id="PRO_5005459011" description="Carbohydrate-binding module family 96 domain-containing protein" evidence="4">
    <location>
        <begin position="25"/>
        <end position="484"/>
    </location>
</feature>
<accession>A0A0K1E8F9</accession>
<dbReference type="Pfam" id="PF11617">
    <property type="entry name" value="Cu-binding_MopE"/>
    <property type="match status" value="1"/>
</dbReference>
<organism evidence="6 7">
    <name type="scientific">Chondromyces crocatus</name>
    <dbReference type="NCBI Taxonomy" id="52"/>
    <lineage>
        <taxon>Bacteria</taxon>
        <taxon>Pseudomonadati</taxon>
        <taxon>Myxococcota</taxon>
        <taxon>Polyangia</taxon>
        <taxon>Polyangiales</taxon>
        <taxon>Polyangiaceae</taxon>
        <taxon>Chondromyces</taxon>
    </lineage>
</organism>
<dbReference type="EMBL" id="CP012159">
    <property type="protein sequence ID" value="AKT37134.1"/>
    <property type="molecule type" value="Genomic_DNA"/>
</dbReference>
<evidence type="ECO:0000256" key="4">
    <source>
        <dbReference type="SAM" id="SignalP"/>
    </source>
</evidence>
<name>A0A0K1E8F9_CHOCO</name>
<dbReference type="InterPro" id="IPR021655">
    <property type="entry name" value="Put_metal-bd"/>
</dbReference>
<evidence type="ECO:0000259" key="5">
    <source>
        <dbReference type="Pfam" id="PF24517"/>
    </source>
</evidence>
<gene>
    <name evidence="6" type="ORF">CMC5_012640</name>
</gene>
<protein>
    <recommendedName>
        <fullName evidence="5">Carbohydrate-binding module family 96 domain-containing protein</fullName>
    </recommendedName>
</protein>
<dbReference type="RefSeq" id="WP_050429544.1">
    <property type="nucleotide sequence ID" value="NZ_CP012159.1"/>
</dbReference>
<dbReference type="AlphaFoldDB" id="A0A0K1E8F9"/>
<dbReference type="InterPro" id="IPR055372">
    <property type="entry name" value="CBM96"/>
</dbReference>
<evidence type="ECO:0000256" key="3">
    <source>
        <dbReference type="ARBA" id="ARBA00022729"/>
    </source>
</evidence>
<dbReference type="NCBIfam" id="NF033679">
    <property type="entry name" value="DNRLRE_dom"/>
    <property type="match status" value="1"/>
</dbReference>
<comment type="subcellular location">
    <subcellularLocation>
        <location evidence="1">Secreted</location>
    </subcellularLocation>
</comment>
<evidence type="ECO:0000256" key="1">
    <source>
        <dbReference type="ARBA" id="ARBA00004613"/>
    </source>
</evidence>
<dbReference type="STRING" id="52.CMC5_012640"/>
<dbReference type="Proteomes" id="UP000067626">
    <property type="component" value="Chromosome"/>
</dbReference>